<dbReference type="PANTHER" id="PTHR43722:SF1">
    <property type="entry name" value="PROLINE IMINOPEPTIDASE"/>
    <property type="match status" value="1"/>
</dbReference>
<gene>
    <name evidence="14" type="primary">pip</name>
    <name evidence="14" type="ORF">K6Y31_17475</name>
</gene>
<evidence type="ECO:0000256" key="10">
    <source>
        <dbReference type="ARBA" id="ARBA00029605"/>
    </source>
</evidence>
<dbReference type="Gene3D" id="3.40.50.1820">
    <property type="entry name" value="alpha/beta hydrolase"/>
    <property type="match status" value="1"/>
</dbReference>
<evidence type="ECO:0000256" key="12">
    <source>
        <dbReference type="RuleBase" id="RU003421"/>
    </source>
</evidence>
<dbReference type="InterPro" id="IPR005944">
    <property type="entry name" value="Pro_iminopeptidase"/>
</dbReference>
<keyword evidence="7 11" id="KW-0963">Cytoplasm</keyword>
<dbReference type="PRINTS" id="PR00111">
    <property type="entry name" value="ABHYDROLASE"/>
</dbReference>
<dbReference type="InterPro" id="IPR002410">
    <property type="entry name" value="Peptidase_S33"/>
</dbReference>
<dbReference type="PRINTS" id="PR00793">
    <property type="entry name" value="PROAMNOPTASE"/>
</dbReference>
<evidence type="ECO:0000256" key="9">
    <source>
        <dbReference type="ARBA" id="ARBA00022801"/>
    </source>
</evidence>
<evidence type="ECO:0000256" key="6">
    <source>
        <dbReference type="ARBA" id="ARBA00022438"/>
    </source>
</evidence>
<protein>
    <recommendedName>
        <fullName evidence="5 11">Proline iminopeptidase</fullName>
        <shortName evidence="11">PIP</shortName>
        <ecNumber evidence="4 11">3.4.11.5</ecNumber>
    </recommendedName>
    <alternativeName>
        <fullName evidence="10 11">Prolyl aminopeptidase</fullName>
    </alternativeName>
</protein>
<evidence type="ECO:0000313" key="15">
    <source>
        <dbReference type="Proteomes" id="UP001201273"/>
    </source>
</evidence>
<evidence type="ECO:0000256" key="8">
    <source>
        <dbReference type="ARBA" id="ARBA00022670"/>
    </source>
</evidence>
<proteinExistence type="inferred from homology"/>
<keyword evidence="15" id="KW-1185">Reference proteome</keyword>
<evidence type="ECO:0000313" key="14">
    <source>
        <dbReference type="EMBL" id="MCE2596582.1"/>
    </source>
</evidence>
<keyword evidence="8 11" id="KW-0645">Protease</keyword>
<dbReference type="PANTHER" id="PTHR43722">
    <property type="entry name" value="PROLINE IMINOPEPTIDASE"/>
    <property type="match status" value="1"/>
</dbReference>
<dbReference type="Proteomes" id="UP001201273">
    <property type="component" value="Unassembled WGS sequence"/>
</dbReference>
<reference evidence="14 15" key="1">
    <citation type="journal article" date="2022" name="Environ. Microbiol. Rep.">
        <title>Eco-phylogenetic analyses reveal divergent evolution of vitamin B12 metabolism in the marine bacterial family 'Psychromonadaceae'.</title>
        <authorList>
            <person name="Jin X."/>
            <person name="Yang Y."/>
            <person name="Cao H."/>
            <person name="Gao B."/>
            <person name="Zhao Z."/>
        </authorList>
    </citation>
    <scope>NUCLEOTIDE SEQUENCE [LARGE SCALE GENOMIC DNA]</scope>
    <source>
        <strain evidence="14 15">MKS20</strain>
    </source>
</reference>
<evidence type="ECO:0000256" key="3">
    <source>
        <dbReference type="ARBA" id="ARBA00010088"/>
    </source>
</evidence>
<comment type="caution">
    <text evidence="14">The sequence shown here is derived from an EMBL/GenBank/DDBJ whole genome shotgun (WGS) entry which is preliminary data.</text>
</comment>
<dbReference type="NCBIfam" id="TIGR01249">
    <property type="entry name" value="pro_imino_pep_1"/>
    <property type="match status" value="1"/>
</dbReference>
<evidence type="ECO:0000256" key="7">
    <source>
        <dbReference type="ARBA" id="ARBA00022490"/>
    </source>
</evidence>
<evidence type="ECO:0000259" key="13">
    <source>
        <dbReference type="Pfam" id="PF00561"/>
    </source>
</evidence>
<feature type="domain" description="AB hydrolase-1" evidence="13">
    <location>
        <begin position="36"/>
        <end position="300"/>
    </location>
</feature>
<evidence type="ECO:0000256" key="5">
    <source>
        <dbReference type="ARBA" id="ARBA00021843"/>
    </source>
</evidence>
<keyword evidence="9 11" id="KW-0378">Hydrolase</keyword>
<keyword evidence="6 11" id="KW-0031">Aminopeptidase</keyword>
<evidence type="ECO:0000256" key="4">
    <source>
        <dbReference type="ARBA" id="ARBA00012568"/>
    </source>
</evidence>
<evidence type="ECO:0000256" key="11">
    <source>
        <dbReference type="PIRNR" id="PIRNR006431"/>
    </source>
</evidence>
<dbReference type="RefSeq" id="WP_233054219.1">
    <property type="nucleotide sequence ID" value="NZ_JAIMJA010000021.1"/>
</dbReference>
<name>A0ABS8WE40_9GAMM</name>
<dbReference type="InterPro" id="IPR000073">
    <property type="entry name" value="AB_hydrolase_1"/>
</dbReference>
<evidence type="ECO:0000256" key="1">
    <source>
        <dbReference type="ARBA" id="ARBA00001585"/>
    </source>
</evidence>
<evidence type="ECO:0000256" key="2">
    <source>
        <dbReference type="ARBA" id="ARBA00004496"/>
    </source>
</evidence>
<comment type="similarity">
    <text evidence="3 11 12">Belongs to the peptidase S33 family.</text>
</comment>
<dbReference type="GO" id="GO:0004177">
    <property type="term" value="F:aminopeptidase activity"/>
    <property type="evidence" value="ECO:0007669"/>
    <property type="project" value="UniProtKB-KW"/>
</dbReference>
<dbReference type="PIRSF" id="PIRSF006431">
    <property type="entry name" value="Pept_S33"/>
    <property type="match status" value="1"/>
</dbReference>
<dbReference type="EC" id="3.4.11.5" evidence="4 11"/>
<dbReference type="Pfam" id="PF00561">
    <property type="entry name" value="Abhydrolase_1"/>
    <property type="match status" value="1"/>
</dbReference>
<dbReference type="InterPro" id="IPR029058">
    <property type="entry name" value="AB_hydrolase_fold"/>
</dbReference>
<dbReference type="EMBL" id="JAIMJA010000021">
    <property type="protein sequence ID" value="MCE2596582.1"/>
    <property type="molecule type" value="Genomic_DNA"/>
</dbReference>
<comment type="catalytic activity">
    <reaction evidence="1 11 12">
        <text>Release of N-terminal proline from a peptide.</text>
        <dbReference type="EC" id="3.4.11.5"/>
    </reaction>
</comment>
<sequence>MKTLYPNIQCYAQYQVPVSEAHTLYVEESGNSNGIPVLFIHGGPGSGSSADSRRFFDPELYRIVVFDQRGCGRSTPHAELEDNHSQALVADIEVIRQYLGINAWLLFGGSWGSTLALLYAQAYPERVTGLILRGIFLSRQQDFNWLYQPDGGAAQVFPDYYQEFAAPLGHELATQNRLGQYYSLLTSDNELERLAAAKAWCIWEGRISTLHAKEDVADIYGEPHLALSMARISAHYFINNSFIEQPILTQMAKIAHLPAMVIHGRYDMVCKLENATSLVENWPNAQLQIVPNAGHSAMETGMIDALCKATSAMAKIIYDRSHSTS</sequence>
<dbReference type="SUPFAM" id="SSF53474">
    <property type="entry name" value="alpha/beta-Hydrolases"/>
    <property type="match status" value="1"/>
</dbReference>
<organism evidence="14 15">
    <name type="scientific">Motilimonas cestriensis</name>
    <dbReference type="NCBI Taxonomy" id="2742685"/>
    <lineage>
        <taxon>Bacteria</taxon>
        <taxon>Pseudomonadati</taxon>
        <taxon>Pseudomonadota</taxon>
        <taxon>Gammaproteobacteria</taxon>
        <taxon>Alteromonadales</taxon>
        <taxon>Alteromonadales genera incertae sedis</taxon>
        <taxon>Motilimonas</taxon>
    </lineage>
</organism>
<comment type="subcellular location">
    <subcellularLocation>
        <location evidence="2 11">Cytoplasm</location>
    </subcellularLocation>
</comment>
<accession>A0ABS8WE40</accession>